<proteinExistence type="predicted"/>
<feature type="region of interest" description="Disordered" evidence="1">
    <location>
        <begin position="43"/>
        <end position="68"/>
    </location>
</feature>
<accession>A0A8B6HH17</accession>
<feature type="region of interest" description="Disordered" evidence="1">
    <location>
        <begin position="1"/>
        <end position="24"/>
    </location>
</feature>
<gene>
    <name evidence="2" type="ORF">MGAL_10B015909</name>
</gene>
<name>A0A8B6HH17_MYTGA</name>
<sequence length="68" mass="7791">MEFQDYASVTSEFSMTRSSPAPVDAVPTQGMFQFPNLTIENNNRRNRLIEQMEGEEESQSHHSEGIEQ</sequence>
<reference evidence="2" key="1">
    <citation type="submission" date="2018-11" db="EMBL/GenBank/DDBJ databases">
        <authorList>
            <person name="Alioto T."/>
            <person name="Alioto T."/>
        </authorList>
    </citation>
    <scope>NUCLEOTIDE SEQUENCE</scope>
</reference>
<evidence type="ECO:0000313" key="3">
    <source>
        <dbReference type="Proteomes" id="UP000596742"/>
    </source>
</evidence>
<keyword evidence="3" id="KW-1185">Reference proteome</keyword>
<feature type="compositionally biased region" description="Basic and acidic residues" evidence="1">
    <location>
        <begin position="58"/>
        <end position="68"/>
    </location>
</feature>
<evidence type="ECO:0000313" key="2">
    <source>
        <dbReference type="EMBL" id="VDI79446.1"/>
    </source>
</evidence>
<evidence type="ECO:0000256" key="1">
    <source>
        <dbReference type="SAM" id="MobiDB-lite"/>
    </source>
</evidence>
<dbReference type="AlphaFoldDB" id="A0A8B6HH17"/>
<comment type="caution">
    <text evidence="2">The sequence shown here is derived from an EMBL/GenBank/DDBJ whole genome shotgun (WGS) entry which is preliminary data.</text>
</comment>
<feature type="compositionally biased region" description="Polar residues" evidence="1">
    <location>
        <begin position="7"/>
        <end position="19"/>
    </location>
</feature>
<protein>
    <submittedName>
        <fullName evidence="2">Uncharacterized protein</fullName>
    </submittedName>
</protein>
<dbReference type="EMBL" id="UYJE01010075">
    <property type="protein sequence ID" value="VDI79446.1"/>
    <property type="molecule type" value="Genomic_DNA"/>
</dbReference>
<organism evidence="2 3">
    <name type="scientific">Mytilus galloprovincialis</name>
    <name type="common">Mediterranean mussel</name>
    <dbReference type="NCBI Taxonomy" id="29158"/>
    <lineage>
        <taxon>Eukaryota</taxon>
        <taxon>Metazoa</taxon>
        <taxon>Spiralia</taxon>
        <taxon>Lophotrochozoa</taxon>
        <taxon>Mollusca</taxon>
        <taxon>Bivalvia</taxon>
        <taxon>Autobranchia</taxon>
        <taxon>Pteriomorphia</taxon>
        <taxon>Mytilida</taxon>
        <taxon>Mytiloidea</taxon>
        <taxon>Mytilidae</taxon>
        <taxon>Mytilinae</taxon>
        <taxon>Mytilus</taxon>
    </lineage>
</organism>
<dbReference type="Proteomes" id="UP000596742">
    <property type="component" value="Unassembled WGS sequence"/>
</dbReference>